<sequence length="1078" mass="124507">MEEQIGRQLLASNQPTDTLNLGSQQIEDLEYLVTKYISKLKMPVQSLNLSDNKIQYIPDNIGEYLTELEILNVNNNCIKDVFEAIDSIGSLSKLRSLFINLNKEEQVDYILKKVPQLEYLNGLHVDRDELYQSNSTVRHDQEQSMMQNFIDDYQEQSEDRIIPQHHQQQMQHNSRNKNKNQLQMKSIGLNNNNNNDTIYDGMMTEIRETKNEDFINTQSNQGISDQNLILGDTQELQNQLLVDISGHSLRNTQEFQSEEDSGTQQIILNFQKQLNAPQIIQKPPVQSRSSHKIIKQNQSGYALHSNTNPHNLFNDPDLNQVYQNYSRKGSTAAKSSKSNRSLKKVNSEFDDTSEYVADEDLINPDEFEEIAEIYDTIRLLHSKLDSSKDMQLAQDFDYKLKSVMEALSEVVKSERIGREVKKERSLSSKQELYSMCAEKISDYIKDQSIKSINNSPNRKGKLQVSNVISAVFEGMRGTYLDLQEAFIESIQKSDLLNQELQKNKDETHQLLLAAEHLENQNNFHKQEMMLLKNEKNEMQKYIQSLEQENEKLRSQMDKLQKSYDSRESREQVIDYPKQIPQKQLQEQLPKTVQKVQQVQQQLQQHQQSPQSARQTVRPQSSRQQVNQSNLSLSQRESSRKRNLINASFQVAMHKQNNSLSGGGTGNTHSPVPIIRDGHSITQSSRFTNFHQRNTSEQTNGSLGTVNSSLYHAFQSGFKKKMNLKGGMGSILGQSQNRNLSLKQLKDLINDIYQNKTKFDQKCQDNKQPRETMEQYMYTYLNQRYGLKNLIIEWAAAIIQGIKQFSKDDHEVALFGKILRNECDEEFRFIQQTVKDTVFALLKAILREKYPSKTEDSLNGIIENITGNNGTGVIEVWQWRKIIEKMYDDEDYQQLENQLHYKLQMQVLQNSSSQSDDQLLSLNKVKINKSGAGTNLSSSSNTLLNAMKAGVKTKMTRGQRQQLETEGSMNKLKFCTFLKTVLDFQLKEHEKFLSKFIHEFKNIDKDHDGIINEEQFKQMISVFGIDKQRIDKFLNLIDPFNNEKITFSECVQLLSSETVISQEGGESAVLEYIANYYQN</sequence>
<dbReference type="GO" id="GO:0005737">
    <property type="term" value="C:cytoplasm"/>
    <property type="evidence" value="ECO:0007669"/>
    <property type="project" value="TreeGrafter"/>
</dbReference>
<dbReference type="SUPFAM" id="SSF47473">
    <property type="entry name" value="EF-hand"/>
    <property type="match status" value="1"/>
</dbReference>
<feature type="compositionally biased region" description="Polar residues" evidence="1">
    <location>
        <begin position="327"/>
        <end position="339"/>
    </location>
</feature>
<dbReference type="Proteomes" id="UP000039865">
    <property type="component" value="Unassembled WGS sequence"/>
</dbReference>
<dbReference type="Gene3D" id="3.80.10.10">
    <property type="entry name" value="Ribonuclease Inhibitor"/>
    <property type="match status" value="1"/>
</dbReference>
<reference evidence="3 4" key="1">
    <citation type="submission" date="2014-06" db="EMBL/GenBank/DDBJ databases">
        <authorList>
            <person name="Swart Estienne"/>
        </authorList>
    </citation>
    <scope>NUCLEOTIDE SEQUENCE [LARGE SCALE GENOMIC DNA]</scope>
    <source>
        <strain evidence="3 4">130c</strain>
    </source>
</reference>
<dbReference type="PANTHER" id="PTHR16306">
    <property type="entry name" value="TRANSLIN-ASSOCIATED FACTOR X-INTERACTING PROTEIN 1"/>
    <property type="match status" value="1"/>
</dbReference>
<dbReference type="InParanoid" id="A0A078BC22"/>
<keyword evidence="4" id="KW-1185">Reference proteome</keyword>
<proteinExistence type="predicted"/>
<feature type="region of interest" description="Disordered" evidence="1">
    <location>
        <begin position="655"/>
        <end position="675"/>
    </location>
</feature>
<evidence type="ECO:0000259" key="2">
    <source>
        <dbReference type="PROSITE" id="PS50222"/>
    </source>
</evidence>
<dbReference type="InterPro" id="IPR011992">
    <property type="entry name" value="EF-hand-dom_pair"/>
</dbReference>
<evidence type="ECO:0000256" key="1">
    <source>
        <dbReference type="SAM" id="MobiDB-lite"/>
    </source>
</evidence>
<feature type="domain" description="EF-hand" evidence="2">
    <location>
        <begin position="990"/>
        <end position="1025"/>
    </location>
</feature>
<organism evidence="3 4">
    <name type="scientific">Stylonychia lemnae</name>
    <name type="common">Ciliate</name>
    <dbReference type="NCBI Taxonomy" id="5949"/>
    <lineage>
        <taxon>Eukaryota</taxon>
        <taxon>Sar</taxon>
        <taxon>Alveolata</taxon>
        <taxon>Ciliophora</taxon>
        <taxon>Intramacronucleata</taxon>
        <taxon>Spirotrichea</taxon>
        <taxon>Stichotrichia</taxon>
        <taxon>Sporadotrichida</taxon>
        <taxon>Oxytrichidae</taxon>
        <taxon>Stylonychinae</taxon>
        <taxon>Stylonychia</taxon>
    </lineage>
</organism>
<dbReference type="EMBL" id="CCKQ01018815">
    <property type="protein sequence ID" value="CDW90802.1"/>
    <property type="molecule type" value="Genomic_DNA"/>
</dbReference>
<protein>
    <recommendedName>
        <fullName evidence="2">EF-hand domain-containing protein</fullName>
    </recommendedName>
</protein>
<feature type="compositionally biased region" description="Low complexity" evidence="1">
    <location>
        <begin position="619"/>
        <end position="635"/>
    </location>
</feature>
<feature type="region of interest" description="Disordered" evidence="1">
    <location>
        <begin position="552"/>
        <end position="571"/>
    </location>
</feature>
<feature type="region of interest" description="Disordered" evidence="1">
    <location>
        <begin position="599"/>
        <end position="639"/>
    </location>
</feature>
<dbReference type="Gene3D" id="1.10.238.10">
    <property type="entry name" value="EF-hand"/>
    <property type="match status" value="1"/>
</dbReference>
<dbReference type="SUPFAM" id="SSF52058">
    <property type="entry name" value="L domain-like"/>
    <property type="match status" value="1"/>
</dbReference>
<dbReference type="PROSITE" id="PS50222">
    <property type="entry name" value="EF_HAND_2"/>
    <property type="match status" value="1"/>
</dbReference>
<dbReference type="GO" id="GO:0005509">
    <property type="term" value="F:calcium ion binding"/>
    <property type="evidence" value="ECO:0007669"/>
    <property type="project" value="InterPro"/>
</dbReference>
<dbReference type="InterPro" id="IPR032675">
    <property type="entry name" value="LRR_dom_sf"/>
</dbReference>
<dbReference type="InterPro" id="IPR002048">
    <property type="entry name" value="EF_hand_dom"/>
</dbReference>
<dbReference type="OrthoDB" id="2021138at2759"/>
<evidence type="ECO:0000313" key="3">
    <source>
        <dbReference type="EMBL" id="CDW90802.1"/>
    </source>
</evidence>
<feature type="compositionally biased region" description="Low complexity" evidence="1">
    <location>
        <begin position="599"/>
        <end position="611"/>
    </location>
</feature>
<gene>
    <name evidence="3" type="primary">Contig11708.g12523</name>
    <name evidence="3" type="ORF">STYLEM_19949</name>
</gene>
<feature type="region of interest" description="Disordered" evidence="1">
    <location>
        <begin position="327"/>
        <end position="347"/>
    </location>
</feature>
<evidence type="ECO:0000313" key="4">
    <source>
        <dbReference type="Proteomes" id="UP000039865"/>
    </source>
</evidence>
<dbReference type="PANTHER" id="PTHR16306:SF1">
    <property type="entry name" value="CHROMOSOME UNDETERMINED SCAFFOLD_7, WHOLE GENOME SHOTGUN SEQUENCE"/>
    <property type="match status" value="1"/>
</dbReference>
<dbReference type="AlphaFoldDB" id="A0A078BC22"/>
<name>A0A078BC22_STYLE</name>
<dbReference type="SMART" id="SM00054">
    <property type="entry name" value="EFh"/>
    <property type="match status" value="2"/>
</dbReference>
<accession>A0A078BC22</accession>